<sequence length="210" mass="23453">MAALQPLSVLDVLDSIPFALERPTPHGTQAARRWTSLLLDIILHPTRWHKLGLAVQWAKWVEWEGGLDLKGPMRTPGVLHLQNPLHPFALNQLLNLLDFSLLDIETLIGCADTGDWTCLFKEIDPSNAATDNAKIREQAAQSLQHLCLLAFYLRQGLCSLVGSSSMEADPREQAEDAQIQDLIARILRNDGQSACRRRKRVPIDPPTQSI</sequence>
<organism evidence="1 2">
    <name type="scientific">Linnemannia elongata AG-77</name>
    <dbReference type="NCBI Taxonomy" id="1314771"/>
    <lineage>
        <taxon>Eukaryota</taxon>
        <taxon>Fungi</taxon>
        <taxon>Fungi incertae sedis</taxon>
        <taxon>Mucoromycota</taxon>
        <taxon>Mortierellomycotina</taxon>
        <taxon>Mortierellomycetes</taxon>
        <taxon>Mortierellales</taxon>
        <taxon>Mortierellaceae</taxon>
        <taxon>Linnemannia</taxon>
    </lineage>
</organism>
<accession>A0A197JGV8</accession>
<dbReference type="AlphaFoldDB" id="A0A197JGV8"/>
<dbReference type="Proteomes" id="UP000078512">
    <property type="component" value="Unassembled WGS sequence"/>
</dbReference>
<proteinExistence type="predicted"/>
<reference evidence="1 2" key="1">
    <citation type="submission" date="2016-05" db="EMBL/GenBank/DDBJ databases">
        <title>Genome sequencing reveals origins of a unique bacterial endosymbiosis in the earliest lineages of terrestrial Fungi.</title>
        <authorList>
            <consortium name="DOE Joint Genome Institute"/>
            <person name="Uehling J."/>
            <person name="Gryganskyi A."/>
            <person name="Hameed K."/>
            <person name="Tschaplinski T."/>
            <person name="Misztal P."/>
            <person name="Wu S."/>
            <person name="Desiro A."/>
            <person name="Vande Pol N."/>
            <person name="Du Z.-Y."/>
            <person name="Zienkiewicz A."/>
            <person name="Zienkiewicz K."/>
            <person name="Morin E."/>
            <person name="Tisserant E."/>
            <person name="Splivallo R."/>
            <person name="Hainaut M."/>
            <person name="Henrissat B."/>
            <person name="Ohm R."/>
            <person name="Kuo A."/>
            <person name="Yan J."/>
            <person name="Lipzen A."/>
            <person name="Nolan M."/>
            <person name="Labutti K."/>
            <person name="Barry K."/>
            <person name="Goldstein A."/>
            <person name="Labbe J."/>
            <person name="Schadt C."/>
            <person name="Tuskan G."/>
            <person name="Grigoriev I."/>
            <person name="Martin F."/>
            <person name="Vilgalys R."/>
            <person name="Bonito G."/>
        </authorList>
    </citation>
    <scope>NUCLEOTIDE SEQUENCE [LARGE SCALE GENOMIC DNA]</scope>
    <source>
        <strain evidence="1 2">AG-77</strain>
    </source>
</reference>
<protein>
    <submittedName>
        <fullName evidence="1">Uncharacterized protein</fullName>
    </submittedName>
</protein>
<name>A0A197JGV8_9FUNG</name>
<gene>
    <name evidence="1" type="ORF">K457DRAFT_201643</name>
</gene>
<keyword evidence="2" id="KW-1185">Reference proteome</keyword>
<evidence type="ECO:0000313" key="1">
    <source>
        <dbReference type="EMBL" id="OAQ23624.1"/>
    </source>
</evidence>
<dbReference type="EMBL" id="KV442113">
    <property type="protein sequence ID" value="OAQ23624.1"/>
    <property type="molecule type" value="Genomic_DNA"/>
</dbReference>
<evidence type="ECO:0000313" key="2">
    <source>
        <dbReference type="Proteomes" id="UP000078512"/>
    </source>
</evidence>